<dbReference type="AlphaFoldDB" id="A0A1R3IKJ1"/>
<evidence type="ECO:0000313" key="1">
    <source>
        <dbReference type="EMBL" id="OMO83108.1"/>
    </source>
</evidence>
<protein>
    <submittedName>
        <fullName evidence="1">Uncharacterized protein</fullName>
    </submittedName>
</protein>
<proteinExistence type="predicted"/>
<comment type="caution">
    <text evidence="1">The sequence shown here is derived from an EMBL/GenBank/DDBJ whole genome shotgun (WGS) entry which is preliminary data.</text>
</comment>
<gene>
    <name evidence="1" type="ORF">COLO4_22691</name>
</gene>
<keyword evidence="2" id="KW-1185">Reference proteome</keyword>
<evidence type="ECO:0000313" key="2">
    <source>
        <dbReference type="Proteomes" id="UP000187203"/>
    </source>
</evidence>
<organism evidence="1 2">
    <name type="scientific">Corchorus olitorius</name>
    <dbReference type="NCBI Taxonomy" id="93759"/>
    <lineage>
        <taxon>Eukaryota</taxon>
        <taxon>Viridiplantae</taxon>
        <taxon>Streptophyta</taxon>
        <taxon>Embryophyta</taxon>
        <taxon>Tracheophyta</taxon>
        <taxon>Spermatophyta</taxon>
        <taxon>Magnoliopsida</taxon>
        <taxon>eudicotyledons</taxon>
        <taxon>Gunneridae</taxon>
        <taxon>Pentapetalae</taxon>
        <taxon>rosids</taxon>
        <taxon>malvids</taxon>
        <taxon>Malvales</taxon>
        <taxon>Malvaceae</taxon>
        <taxon>Grewioideae</taxon>
        <taxon>Apeibeae</taxon>
        <taxon>Corchorus</taxon>
    </lineage>
</organism>
<accession>A0A1R3IKJ1</accession>
<name>A0A1R3IKJ1_9ROSI</name>
<dbReference type="Proteomes" id="UP000187203">
    <property type="component" value="Unassembled WGS sequence"/>
</dbReference>
<dbReference type="EMBL" id="AWUE01018031">
    <property type="protein sequence ID" value="OMO83108.1"/>
    <property type="molecule type" value="Genomic_DNA"/>
</dbReference>
<reference evidence="2" key="1">
    <citation type="submission" date="2013-09" db="EMBL/GenBank/DDBJ databases">
        <title>Corchorus olitorius genome sequencing.</title>
        <authorList>
            <person name="Alam M."/>
            <person name="Haque M.S."/>
            <person name="Islam M.S."/>
            <person name="Emdad E.M."/>
            <person name="Islam M.M."/>
            <person name="Ahmed B."/>
            <person name="Halim A."/>
            <person name="Hossen Q.M.M."/>
            <person name="Hossain M.Z."/>
            <person name="Ahmed R."/>
            <person name="Khan M.M."/>
            <person name="Islam R."/>
            <person name="Rashid M.M."/>
            <person name="Khan S.A."/>
            <person name="Rahman M.S."/>
            <person name="Alam M."/>
            <person name="Yahiya A.S."/>
            <person name="Khan M.S."/>
            <person name="Azam M.S."/>
            <person name="Haque T."/>
            <person name="Lashkar M.Z.H."/>
            <person name="Akhand A.I."/>
            <person name="Morshed G."/>
            <person name="Roy S."/>
            <person name="Uddin K.S."/>
            <person name="Rabeya T."/>
            <person name="Hossain A.S."/>
            <person name="Chowdhury A."/>
            <person name="Snigdha A.R."/>
            <person name="Mortoza M.S."/>
            <person name="Matin S.A."/>
            <person name="Hoque S.M.E."/>
            <person name="Islam M.K."/>
            <person name="Roy D.K."/>
            <person name="Haider R."/>
            <person name="Moosa M.M."/>
            <person name="Elias S.M."/>
            <person name="Hasan A.M."/>
            <person name="Jahan S."/>
            <person name="Shafiuddin M."/>
            <person name="Mahmood N."/>
            <person name="Shommy N.S."/>
        </authorList>
    </citation>
    <scope>NUCLEOTIDE SEQUENCE [LARGE SCALE GENOMIC DNA]</scope>
    <source>
        <strain evidence="2">cv. O-4</strain>
    </source>
</reference>
<sequence>MVPPRKMVHHLDRLRRSWNKARTCFAKPFGTKLATKLVYKSKFGTNPAPSMRSYA</sequence>